<dbReference type="AlphaFoldDB" id="K9FXH5"/>
<evidence type="ECO:0000313" key="1">
    <source>
        <dbReference type="EMBL" id="EKV13267.1"/>
    </source>
</evidence>
<dbReference type="KEGG" id="pdp:PDIP_49550"/>
<proteinExistence type="predicted"/>
<comment type="caution">
    <text evidence="1">The sequence shown here is derived from an EMBL/GenBank/DDBJ whole genome shotgun (WGS) entry which is preliminary data.</text>
</comment>
<sequence>MPGRERNRMLGRGESHLSPPPRPYFFHINPLMWYHTLTFDSELAYLVD</sequence>
<evidence type="ECO:0000313" key="2">
    <source>
        <dbReference type="Proteomes" id="UP000009886"/>
    </source>
</evidence>
<name>K9FXH5_PEND1</name>
<dbReference type="HOGENOM" id="CLU_3160153_0_0_1"/>
<accession>K9FXH5</accession>
<dbReference type="VEuPathDB" id="FungiDB:PDIP_49550"/>
<gene>
    <name evidence="1" type="ORF">PDIP_49550</name>
</gene>
<protein>
    <submittedName>
        <fullName evidence="1">Uncharacterized protein</fullName>
    </submittedName>
</protein>
<organism evidence="1 2">
    <name type="scientific">Penicillium digitatum (strain Pd1 / CECT 20795)</name>
    <name type="common">Green mold</name>
    <dbReference type="NCBI Taxonomy" id="1170230"/>
    <lineage>
        <taxon>Eukaryota</taxon>
        <taxon>Fungi</taxon>
        <taxon>Dikarya</taxon>
        <taxon>Ascomycota</taxon>
        <taxon>Pezizomycotina</taxon>
        <taxon>Eurotiomycetes</taxon>
        <taxon>Eurotiomycetidae</taxon>
        <taxon>Eurotiales</taxon>
        <taxon>Aspergillaceae</taxon>
        <taxon>Penicillium</taxon>
    </lineage>
</organism>
<dbReference type="EMBL" id="AKCU01000339">
    <property type="protein sequence ID" value="EKV13267.1"/>
    <property type="molecule type" value="Genomic_DNA"/>
</dbReference>
<reference evidence="2" key="1">
    <citation type="journal article" date="2012" name="BMC Genomics">
        <title>Genome sequence of the necrotrophic fungus Penicillium digitatum, the main postharvest pathogen of citrus.</title>
        <authorList>
            <person name="Marcet-Houben M."/>
            <person name="Ballester A.-R."/>
            <person name="de la Fuente B."/>
            <person name="Harries E."/>
            <person name="Marcos J.F."/>
            <person name="Gonzalez-Candelas L."/>
            <person name="Gabaldon T."/>
        </authorList>
    </citation>
    <scope>NUCLEOTIDE SEQUENCE [LARGE SCALE GENOMIC DNA]</scope>
    <source>
        <strain evidence="2">Pd1 / CECT 20795</strain>
    </source>
</reference>
<dbReference type="Proteomes" id="UP000009886">
    <property type="component" value="Unassembled WGS sequence"/>
</dbReference>